<name>A0AAX4G6I4_9CAUD</name>
<protein>
    <submittedName>
        <fullName evidence="1">Uncharacterized protein</fullName>
    </submittedName>
</protein>
<dbReference type="EMBL" id="OR575930">
    <property type="protein sequence ID" value="WOZ57529.1"/>
    <property type="molecule type" value="Genomic_DNA"/>
</dbReference>
<dbReference type="Proteomes" id="UP001305174">
    <property type="component" value="Segment"/>
</dbReference>
<keyword evidence="2" id="KW-1185">Reference proteome</keyword>
<accession>A0AAX4G6I4</accession>
<proteinExistence type="predicted"/>
<organism evidence="1 2">
    <name type="scientific">Pseudomonas phage vB_PseuGesM_254</name>
    <dbReference type="NCBI Taxonomy" id="3092638"/>
    <lineage>
        <taxon>Viruses</taxon>
        <taxon>Duplodnaviria</taxon>
        <taxon>Heunggongvirae</taxon>
        <taxon>Uroviricota</taxon>
        <taxon>Caudoviricetes</taxon>
        <taxon>Vandenendeviridae</taxon>
        <taxon>Chemalvirus</taxon>
        <taxon>Chemalvirus PseuGes254</taxon>
    </lineage>
</organism>
<reference evidence="2" key="1">
    <citation type="submission" date="2024-05" db="EMBL/GenBank/DDBJ databases">
        <authorList>
            <person name="Tikunov A.Y."/>
            <person name="Morozova V.V."/>
            <person name="Kozlova Y.N."/>
            <person name="Tikunova N.V."/>
            <person name="Babkin I.V."/>
        </authorList>
    </citation>
    <scope>NUCLEOTIDE SEQUENCE [LARGE SCALE GENOMIC DNA]</scope>
</reference>
<evidence type="ECO:0000313" key="1">
    <source>
        <dbReference type="EMBL" id="WOZ57529.1"/>
    </source>
</evidence>
<evidence type="ECO:0000313" key="2">
    <source>
        <dbReference type="Proteomes" id="UP001305174"/>
    </source>
</evidence>
<sequence length="139" mass="15269">MTILKKGDLVVVNDSDKEHAEYFKMYNSHIKGVEKLTFRITNVESEGLPLYHLETTGGLAVEGVFIDRVVPAPKQKKEKKVKNVKVANANKVYAVVLADSGYVLGLRADRESARELKAISGGAKAGVVIQQYAPSKIIR</sequence>